<dbReference type="InterPro" id="IPR022695">
    <property type="entry name" value="Histidinol_DH_monofunct"/>
</dbReference>
<comment type="similarity">
    <text evidence="4 9">Belongs to the histidinol dehydrogenase family.</text>
</comment>
<dbReference type="PIRSF" id="PIRSF000099">
    <property type="entry name" value="Histidinol_dh"/>
    <property type="match status" value="1"/>
</dbReference>
<comment type="cofactor">
    <cofactor evidence="8">
        <name>Zn(2+)</name>
        <dbReference type="ChEBI" id="CHEBI:29105"/>
    </cofactor>
    <text evidence="8">Binds 1 zinc ion per subunit.</text>
</comment>
<evidence type="ECO:0000256" key="2">
    <source>
        <dbReference type="ARBA" id="ARBA00022833"/>
    </source>
</evidence>
<dbReference type="InterPro" id="IPR016161">
    <property type="entry name" value="Ald_DH/histidinol_DH"/>
</dbReference>
<evidence type="ECO:0000256" key="8">
    <source>
        <dbReference type="PIRSR" id="PIRSR000099-4"/>
    </source>
</evidence>
<keyword evidence="1 8" id="KW-0479">Metal-binding</keyword>
<dbReference type="NCBIfam" id="TIGR00069">
    <property type="entry name" value="hisD"/>
    <property type="match status" value="1"/>
</dbReference>
<feature type="binding site" evidence="6">
    <location>
        <position position="178"/>
    </location>
    <ligand>
        <name>NAD(+)</name>
        <dbReference type="ChEBI" id="CHEBI:57540"/>
    </ligand>
</feature>
<organism evidence="10 11">
    <name type="scientific">Desulfobotulus mexicanus</name>
    <dbReference type="NCBI Taxonomy" id="2586642"/>
    <lineage>
        <taxon>Bacteria</taxon>
        <taxon>Pseudomonadati</taxon>
        <taxon>Thermodesulfobacteriota</taxon>
        <taxon>Desulfobacteria</taxon>
        <taxon>Desulfobacterales</taxon>
        <taxon>Desulfobacteraceae</taxon>
        <taxon>Desulfobotulus</taxon>
    </lineage>
</organism>
<feature type="binding site" evidence="6">
    <location>
        <position position="201"/>
    </location>
    <ligand>
        <name>NAD(+)</name>
        <dbReference type="ChEBI" id="CHEBI:57540"/>
    </ligand>
</feature>
<comment type="caution">
    <text evidence="10">The sequence shown here is derived from an EMBL/GenBank/DDBJ whole genome shotgun (WGS) entry which is preliminary data.</text>
</comment>
<feature type="binding site" evidence="6">
    <location>
        <position position="117"/>
    </location>
    <ligand>
        <name>NAD(+)</name>
        <dbReference type="ChEBI" id="CHEBI:57540"/>
    </ligand>
</feature>
<evidence type="ECO:0000313" key="10">
    <source>
        <dbReference type="EMBL" id="TYT74698.1"/>
    </source>
</evidence>
<evidence type="ECO:0000313" key="11">
    <source>
        <dbReference type="Proteomes" id="UP000321899"/>
    </source>
</evidence>
<dbReference type="SUPFAM" id="SSF53720">
    <property type="entry name" value="ALDH-like"/>
    <property type="match status" value="1"/>
</dbReference>
<feature type="binding site" evidence="7">
    <location>
        <position position="404"/>
    </location>
    <ligand>
        <name>substrate</name>
    </ligand>
</feature>
<dbReference type="GO" id="GO:0000105">
    <property type="term" value="P:L-histidine biosynthetic process"/>
    <property type="evidence" value="ECO:0007669"/>
    <property type="project" value="InterPro"/>
</dbReference>
<feature type="binding site" evidence="8">
    <location>
        <position position="409"/>
    </location>
    <ligand>
        <name>Zn(2+)</name>
        <dbReference type="ChEBI" id="CHEBI:29105"/>
    </ligand>
</feature>
<keyword evidence="6" id="KW-0520">NAD</keyword>
<dbReference type="CDD" id="cd06572">
    <property type="entry name" value="Histidinol_dh"/>
    <property type="match status" value="1"/>
</dbReference>
<dbReference type="PRINTS" id="PR00083">
    <property type="entry name" value="HOLDHDRGNASE"/>
</dbReference>
<keyword evidence="11" id="KW-1185">Reference proteome</keyword>
<dbReference type="PANTHER" id="PTHR21256:SF14">
    <property type="entry name" value="HISTIDINOL DEHYDROGENASE"/>
    <property type="match status" value="1"/>
</dbReference>
<dbReference type="GO" id="GO:0046872">
    <property type="term" value="F:metal ion binding"/>
    <property type="evidence" value="ECO:0007669"/>
    <property type="project" value="UniProtKB-KW"/>
</dbReference>
<protein>
    <submittedName>
        <fullName evidence="10">Histidinol dehydrogenase</fullName>
        <ecNumber evidence="10">1.1.1.23</ecNumber>
    </submittedName>
</protein>
<dbReference type="PANTHER" id="PTHR21256">
    <property type="entry name" value="HISTIDINOL DEHYDROGENASE HDH"/>
    <property type="match status" value="1"/>
</dbReference>
<evidence type="ECO:0000256" key="9">
    <source>
        <dbReference type="RuleBase" id="RU004175"/>
    </source>
</evidence>
<dbReference type="RefSeq" id="WP_139448390.1">
    <property type="nucleotide sequence ID" value="NZ_VDMB01000009.1"/>
</dbReference>
<feature type="binding site" evidence="8">
    <location>
        <position position="248"/>
    </location>
    <ligand>
        <name>Zn(2+)</name>
        <dbReference type="ChEBI" id="CHEBI:29105"/>
    </ligand>
</feature>
<evidence type="ECO:0000256" key="4">
    <source>
        <dbReference type="PIRNR" id="PIRNR000099"/>
    </source>
</evidence>
<dbReference type="GO" id="GO:0051287">
    <property type="term" value="F:NAD binding"/>
    <property type="evidence" value="ECO:0007669"/>
    <property type="project" value="InterPro"/>
</dbReference>
<dbReference type="EC" id="1.1.1.23" evidence="10"/>
<feature type="active site" description="Proton acceptor" evidence="5">
    <location>
        <position position="317"/>
    </location>
</feature>
<feature type="binding site" evidence="7">
    <location>
        <position position="226"/>
    </location>
    <ligand>
        <name>substrate</name>
    </ligand>
</feature>
<dbReference type="AlphaFoldDB" id="A0A5Q4VCK0"/>
<dbReference type="FunFam" id="3.40.50.1980:FF:000001">
    <property type="entry name" value="Histidinol dehydrogenase"/>
    <property type="match status" value="1"/>
</dbReference>
<sequence>MEYIKKANLSAEGSSLEKRKIVEKILNDIQDRGEEAVGELAKKFDNWEGAFVLSDEKKQRLINSVPQRVKDDIRFAHEQVAGFALAQRESLKEFELESHPGVILGQKVIPMDVAGCYIPGGRFAHACSALMSVATAKAAGVKTVIACSPPRGESIDPAVCYAMDIAGADIILEMGGVQAIASMAYGLFTGKPANIIVGPGNAFVAEAKAILAGSGRCAIDVFAGPTESGVIADKTADPMTVAVDLVSQAEHGYDSPVWLFTDSRDLAEKVLEIMPKVIADLTTPEVAEASWRDYGEIILCENREELCQVNDRYAPEHIQVIAEDLDWWRDNLKSYGSMFLGEGATVAHGDKCSGTNHILPTKKAGYNSGGLNVHKFLKIYTYQKISEEANRVFSAAASRLSRVEGMEGHARACDWRLKKFFPEEKWDFEVYEQKRYS</sequence>
<dbReference type="GO" id="GO:0005829">
    <property type="term" value="C:cytosol"/>
    <property type="evidence" value="ECO:0007669"/>
    <property type="project" value="TreeGrafter"/>
</dbReference>
<dbReference type="Pfam" id="PF00815">
    <property type="entry name" value="Histidinol_dh"/>
    <property type="match status" value="1"/>
</dbReference>
<evidence type="ECO:0000256" key="1">
    <source>
        <dbReference type="ARBA" id="ARBA00022723"/>
    </source>
</evidence>
<evidence type="ECO:0000256" key="7">
    <source>
        <dbReference type="PIRSR" id="PIRSR000099-3"/>
    </source>
</evidence>
<dbReference type="Proteomes" id="UP000321899">
    <property type="component" value="Unassembled WGS sequence"/>
</dbReference>
<feature type="binding site" evidence="7">
    <location>
        <position position="350"/>
    </location>
    <ligand>
        <name>substrate</name>
    </ligand>
</feature>
<dbReference type="OrthoDB" id="9805269at2"/>
<evidence type="ECO:0000256" key="3">
    <source>
        <dbReference type="ARBA" id="ARBA00023002"/>
    </source>
</evidence>
<gene>
    <name evidence="10" type="primary">hisD</name>
    <name evidence="10" type="ORF">FIM25_08920</name>
</gene>
<keyword evidence="2 8" id="KW-0862">Zinc</keyword>
<dbReference type="InterPro" id="IPR012131">
    <property type="entry name" value="Hstdl_DH"/>
</dbReference>
<accession>A0A5Q4VCK0</accession>
<feature type="binding site" evidence="7">
    <location>
        <position position="251"/>
    </location>
    <ligand>
        <name>substrate</name>
    </ligand>
</feature>
<name>A0A5Q4VCK0_9BACT</name>
<feature type="binding site" evidence="7">
    <location>
        <position position="317"/>
    </location>
    <ligand>
        <name>substrate</name>
    </ligand>
</feature>
<dbReference type="PROSITE" id="PS00611">
    <property type="entry name" value="HISOL_DEHYDROGENASE"/>
    <property type="match status" value="1"/>
</dbReference>
<evidence type="ECO:0000256" key="6">
    <source>
        <dbReference type="PIRSR" id="PIRSR000099-2"/>
    </source>
</evidence>
<feature type="binding site" evidence="7">
    <location>
        <position position="409"/>
    </location>
    <ligand>
        <name>substrate</name>
    </ligand>
</feature>
<reference evidence="10 11" key="1">
    <citation type="submission" date="2019-06" db="EMBL/GenBank/DDBJ databases">
        <title>Desulfobotulus mexicanus sp. nov., a novel sulfate-reducing bacterium isolated from the sediment of an alkaline crater lake in Mexico.</title>
        <authorList>
            <person name="Hirschler-Rea A."/>
        </authorList>
    </citation>
    <scope>NUCLEOTIDE SEQUENCE [LARGE SCALE GENOMIC DNA]</scope>
    <source>
        <strain evidence="10 11">PAR22N</strain>
    </source>
</reference>
<dbReference type="GO" id="GO:0004399">
    <property type="term" value="F:histidinol dehydrogenase activity"/>
    <property type="evidence" value="ECO:0007669"/>
    <property type="project" value="UniProtKB-EC"/>
</dbReference>
<dbReference type="Gene3D" id="1.20.5.1300">
    <property type="match status" value="1"/>
</dbReference>
<dbReference type="EMBL" id="VDMB01000009">
    <property type="protein sequence ID" value="TYT74698.1"/>
    <property type="molecule type" value="Genomic_DNA"/>
</dbReference>
<feature type="active site" description="Proton acceptor" evidence="5">
    <location>
        <position position="316"/>
    </location>
</feature>
<dbReference type="Gene3D" id="3.40.50.1980">
    <property type="entry name" value="Nitrogenase molybdenum iron protein domain"/>
    <property type="match status" value="2"/>
</dbReference>
<feature type="binding site" evidence="7">
    <location>
        <position position="248"/>
    </location>
    <ligand>
        <name>substrate</name>
    </ligand>
</feature>
<feature type="binding site" evidence="8">
    <location>
        <position position="251"/>
    </location>
    <ligand>
        <name>Zn(2+)</name>
        <dbReference type="ChEBI" id="CHEBI:29105"/>
    </ligand>
</feature>
<evidence type="ECO:0000256" key="5">
    <source>
        <dbReference type="PIRSR" id="PIRSR000099-1"/>
    </source>
</evidence>
<keyword evidence="3 4" id="KW-0560">Oxidoreductase</keyword>
<dbReference type="InterPro" id="IPR001692">
    <property type="entry name" value="Histidinol_DH_CS"/>
</dbReference>
<proteinExistence type="inferred from homology"/>
<feature type="binding site" evidence="8">
    <location>
        <position position="350"/>
    </location>
    <ligand>
        <name>Zn(2+)</name>
        <dbReference type="ChEBI" id="CHEBI:29105"/>
    </ligand>
</feature>